<organism evidence="1 2">
    <name type="scientific">Solanum commersonii</name>
    <name type="common">Commerson's wild potato</name>
    <name type="synonym">Commerson's nightshade</name>
    <dbReference type="NCBI Taxonomy" id="4109"/>
    <lineage>
        <taxon>Eukaryota</taxon>
        <taxon>Viridiplantae</taxon>
        <taxon>Streptophyta</taxon>
        <taxon>Embryophyta</taxon>
        <taxon>Tracheophyta</taxon>
        <taxon>Spermatophyta</taxon>
        <taxon>Magnoliopsida</taxon>
        <taxon>eudicotyledons</taxon>
        <taxon>Gunneridae</taxon>
        <taxon>Pentapetalae</taxon>
        <taxon>asterids</taxon>
        <taxon>lamiids</taxon>
        <taxon>Solanales</taxon>
        <taxon>Solanaceae</taxon>
        <taxon>Solanoideae</taxon>
        <taxon>Solaneae</taxon>
        <taxon>Solanum</taxon>
    </lineage>
</organism>
<gene>
    <name evidence="1" type="ORF">H5410_027360</name>
</gene>
<keyword evidence="2" id="KW-1185">Reference proteome</keyword>
<evidence type="ECO:0000313" key="1">
    <source>
        <dbReference type="EMBL" id="KAG5605868.1"/>
    </source>
</evidence>
<proteinExistence type="predicted"/>
<comment type="caution">
    <text evidence="1">The sequence shown here is derived from an EMBL/GenBank/DDBJ whole genome shotgun (WGS) entry which is preliminary data.</text>
</comment>
<evidence type="ECO:0000313" key="2">
    <source>
        <dbReference type="Proteomes" id="UP000824120"/>
    </source>
</evidence>
<dbReference type="Proteomes" id="UP000824120">
    <property type="component" value="Chromosome 5"/>
</dbReference>
<dbReference type="EMBL" id="JACXVP010000005">
    <property type="protein sequence ID" value="KAG5605868.1"/>
    <property type="molecule type" value="Genomic_DNA"/>
</dbReference>
<accession>A0A9J5Z360</accession>
<protein>
    <submittedName>
        <fullName evidence="1">Uncharacterized protein</fullName>
    </submittedName>
</protein>
<sequence length="118" mass="13662">MILANIYCALTVFQKGKRFFEGCNIFIQLLIDQSDYITSHAKRVEKFRCLEGVNDLVERIRGVQRYVPLWVLRQLGRCQILPIMEDIKDFVSDVGLEVPLLEGLTQKIWDSFIAGLLE</sequence>
<dbReference type="OrthoDB" id="1748438at2759"/>
<dbReference type="AlphaFoldDB" id="A0A9J5Z360"/>
<name>A0A9J5Z360_SOLCO</name>
<reference evidence="1 2" key="1">
    <citation type="submission" date="2020-09" db="EMBL/GenBank/DDBJ databases">
        <title>De no assembly of potato wild relative species, Solanum commersonii.</title>
        <authorList>
            <person name="Cho K."/>
        </authorList>
    </citation>
    <scope>NUCLEOTIDE SEQUENCE [LARGE SCALE GENOMIC DNA]</scope>
    <source>
        <strain evidence="1">LZ3.2</strain>
        <tissue evidence="1">Leaf</tissue>
    </source>
</reference>